<evidence type="ECO:0000313" key="8">
    <source>
        <dbReference type="EMBL" id="MDV0447227.1"/>
    </source>
</evidence>
<evidence type="ECO:0000256" key="5">
    <source>
        <dbReference type="ARBA" id="ARBA00023136"/>
    </source>
</evidence>
<reference evidence="8" key="1">
    <citation type="submission" date="2023-06" db="EMBL/GenBank/DDBJ databases">
        <title>Genome sequence of Methanosarcinaceae archaeon Ag5.</title>
        <authorList>
            <person name="Protasov E."/>
            <person name="Platt K."/>
            <person name="Poehlein A."/>
            <person name="Daniel R."/>
            <person name="Brune A."/>
        </authorList>
    </citation>
    <scope>NUCLEOTIDE SEQUENCE</scope>
    <source>
        <strain evidence="8">Ag5</strain>
    </source>
</reference>
<feature type="transmembrane region" description="Helical" evidence="6">
    <location>
        <begin position="342"/>
        <end position="361"/>
    </location>
</feature>
<feature type="transmembrane region" description="Helical" evidence="6">
    <location>
        <begin position="26"/>
        <end position="49"/>
    </location>
</feature>
<feature type="transmembrane region" description="Helical" evidence="6">
    <location>
        <begin position="285"/>
        <end position="302"/>
    </location>
</feature>
<dbReference type="PROSITE" id="PS50850">
    <property type="entry name" value="MFS"/>
    <property type="match status" value="1"/>
</dbReference>
<dbReference type="Gene3D" id="1.20.1250.20">
    <property type="entry name" value="MFS general substrate transporter like domains"/>
    <property type="match status" value="2"/>
</dbReference>
<feature type="transmembrane region" description="Helical" evidence="6">
    <location>
        <begin position="179"/>
        <end position="201"/>
    </location>
</feature>
<dbReference type="PRINTS" id="PR01036">
    <property type="entry name" value="TCRTETB"/>
</dbReference>
<dbReference type="GO" id="GO:0022857">
    <property type="term" value="F:transmembrane transporter activity"/>
    <property type="evidence" value="ECO:0007669"/>
    <property type="project" value="InterPro"/>
</dbReference>
<feature type="transmembrane region" description="Helical" evidence="6">
    <location>
        <begin position="451"/>
        <end position="469"/>
    </location>
</feature>
<dbReference type="AlphaFoldDB" id="A0AAE4MKE1"/>
<evidence type="ECO:0000256" key="2">
    <source>
        <dbReference type="ARBA" id="ARBA00022448"/>
    </source>
</evidence>
<feature type="transmembrane region" description="Helical" evidence="6">
    <location>
        <begin position="93"/>
        <end position="110"/>
    </location>
</feature>
<dbReference type="GO" id="GO:0016020">
    <property type="term" value="C:membrane"/>
    <property type="evidence" value="ECO:0007669"/>
    <property type="project" value="UniProtKB-SubCell"/>
</dbReference>
<dbReference type="EMBL" id="JAWDKD010000018">
    <property type="protein sequence ID" value="MDV0447227.1"/>
    <property type="molecule type" value="Genomic_DNA"/>
</dbReference>
<evidence type="ECO:0000313" key="9">
    <source>
        <dbReference type="Proteomes" id="UP001271789"/>
    </source>
</evidence>
<keyword evidence="2" id="KW-0813">Transport</keyword>
<proteinExistence type="predicted"/>
<keyword evidence="3 6" id="KW-0812">Transmembrane</keyword>
<dbReference type="InterPro" id="IPR020846">
    <property type="entry name" value="MFS_dom"/>
</dbReference>
<keyword evidence="9" id="KW-1185">Reference proteome</keyword>
<evidence type="ECO:0000256" key="6">
    <source>
        <dbReference type="SAM" id="Phobius"/>
    </source>
</evidence>
<feature type="transmembrane region" description="Helical" evidence="6">
    <location>
        <begin position="213"/>
        <end position="232"/>
    </location>
</feature>
<dbReference type="InterPro" id="IPR036259">
    <property type="entry name" value="MFS_trans_sf"/>
</dbReference>
<name>A0AAE4MKE1_9EURY</name>
<comment type="caution">
    <text evidence="8">The sequence shown here is derived from an EMBL/GenBank/DDBJ whole genome shotgun (WGS) entry which is preliminary data.</text>
</comment>
<feature type="transmembrane region" description="Helical" evidence="6">
    <location>
        <begin position="238"/>
        <end position="257"/>
    </location>
</feature>
<evidence type="ECO:0000256" key="4">
    <source>
        <dbReference type="ARBA" id="ARBA00022989"/>
    </source>
</evidence>
<evidence type="ECO:0000256" key="1">
    <source>
        <dbReference type="ARBA" id="ARBA00004141"/>
    </source>
</evidence>
<protein>
    <submittedName>
        <fullName evidence="8">Riboflavin transporter RibZ</fullName>
    </submittedName>
</protein>
<dbReference type="PANTHER" id="PTHR42718:SF9">
    <property type="entry name" value="MAJOR FACILITATOR SUPERFAMILY MULTIDRUG TRANSPORTER MFSC"/>
    <property type="match status" value="1"/>
</dbReference>
<evidence type="ECO:0000256" key="3">
    <source>
        <dbReference type="ARBA" id="ARBA00022692"/>
    </source>
</evidence>
<gene>
    <name evidence="8" type="primary">ribZ</name>
    <name evidence="8" type="ORF">MsAg5_11060</name>
</gene>
<feature type="transmembrane region" description="Helical" evidence="6">
    <location>
        <begin position="116"/>
        <end position="139"/>
    </location>
</feature>
<comment type="subcellular location">
    <subcellularLocation>
        <location evidence="1">Membrane</location>
        <topology evidence="1">Multi-pass membrane protein</topology>
    </subcellularLocation>
</comment>
<keyword evidence="5 6" id="KW-0472">Membrane</keyword>
<keyword evidence="4 6" id="KW-1133">Transmembrane helix</keyword>
<dbReference type="SUPFAM" id="SSF103473">
    <property type="entry name" value="MFS general substrate transporter"/>
    <property type="match status" value="1"/>
</dbReference>
<feature type="transmembrane region" description="Helical" evidence="6">
    <location>
        <begin position="308"/>
        <end position="330"/>
    </location>
</feature>
<dbReference type="InterPro" id="IPR005829">
    <property type="entry name" value="Sugar_transporter_CS"/>
</dbReference>
<feature type="transmembrane region" description="Helical" evidence="6">
    <location>
        <begin position="367"/>
        <end position="393"/>
    </location>
</feature>
<dbReference type="CDD" id="cd17321">
    <property type="entry name" value="MFS_MMR_MDR_like"/>
    <property type="match status" value="1"/>
</dbReference>
<dbReference type="PANTHER" id="PTHR42718">
    <property type="entry name" value="MAJOR FACILITATOR SUPERFAMILY MULTIDRUG TRANSPORTER MFSC"/>
    <property type="match status" value="1"/>
</dbReference>
<dbReference type="PROSITE" id="PS00216">
    <property type="entry name" value="SUGAR_TRANSPORT_1"/>
    <property type="match status" value="1"/>
</dbReference>
<dbReference type="Pfam" id="PF07690">
    <property type="entry name" value="MFS_1"/>
    <property type="match status" value="2"/>
</dbReference>
<dbReference type="Proteomes" id="UP001271789">
    <property type="component" value="Unassembled WGS sequence"/>
</dbReference>
<sequence length="479" mass="51603">MYKPQPNPVTSSENNNPTYTSREKKIVLAGASIAAFITPFAGAMVNLSLPHIGETFQVTAHALGWMSTAYLLASVLFLIPVARLADLYGRKKVFLIGTVIIVVTSFLAPFSPTYGILILLRFLDGMGMACIFSTSLAILSSVYPPKERGAAFGINVGFVYVGSSMGPVIGGIMTDNLGWQSLFFLLIPLALIGGLLIWRGVKSDYAESHGEPFDWIGTILYGATVFFLIYGLTNLPELWAFGVLFIGICALPLFVLYEKRQSYPVLKVKLFIQNKLFRRSNMAAFLNYAASYSIIFFLSLYLQSVDQLSAQNAGLVLLAQPVIQAVLSPAIGKLSDKIDTKYLSTLGMLFITAGLLLLTTLQGNTPISHIIGIEIVLGLGFAFFAAPNTSAVMGSVGKRDYSSASSMLSATRQAGMVVSMAIAMCSISFFVGNTDMIGPDMIPNFLTAMRVTFMVCAGLCAIGAVLSYMRGPSNREVVA</sequence>
<feature type="transmembrane region" description="Helical" evidence="6">
    <location>
        <begin position="414"/>
        <end position="431"/>
    </location>
</feature>
<feature type="transmembrane region" description="Helical" evidence="6">
    <location>
        <begin position="151"/>
        <end position="173"/>
    </location>
</feature>
<dbReference type="RefSeq" id="WP_338099654.1">
    <property type="nucleotide sequence ID" value="NZ_JAWDKD010000018.1"/>
</dbReference>
<organism evidence="8 9">
    <name type="scientific">Methanolapillus africanus</name>
    <dbReference type="NCBI Taxonomy" id="3028297"/>
    <lineage>
        <taxon>Archaea</taxon>
        <taxon>Methanobacteriati</taxon>
        <taxon>Methanobacteriota</taxon>
        <taxon>Stenosarchaea group</taxon>
        <taxon>Methanomicrobia</taxon>
        <taxon>Methanosarcinales</taxon>
        <taxon>Methanosarcinaceae</taxon>
        <taxon>Methanolapillus</taxon>
    </lineage>
</organism>
<feature type="domain" description="Major facilitator superfamily (MFS) profile" evidence="7">
    <location>
        <begin position="27"/>
        <end position="475"/>
    </location>
</feature>
<accession>A0AAE4MKE1</accession>
<feature type="transmembrane region" description="Helical" evidence="6">
    <location>
        <begin position="61"/>
        <end position="81"/>
    </location>
</feature>
<evidence type="ECO:0000259" key="7">
    <source>
        <dbReference type="PROSITE" id="PS50850"/>
    </source>
</evidence>
<dbReference type="InterPro" id="IPR011701">
    <property type="entry name" value="MFS"/>
</dbReference>